<sequence length="190" mass="20483">MTVHPPDPEPPPYVPQDLPTSNAAPIAGAGWYPDDSGTQRWWDGTQWGATPLDASPRPNTALLTPEGLGPPDQRSNAALAHWLGAGLLLCCGGWLGWAGPLLILLTATPEQTFVRKQATEALNFQLTMGIILIPLHVVAFFLLFVLIGYFLIPIIILIQLAGAILGIIAGVEVNRGEDYQYPICIRLVNS</sequence>
<comment type="subcellular location">
    <subcellularLocation>
        <location evidence="1">Membrane</location>
        <topology evidence="1">Multi-pass membrane protein</topology>
    </subcellularLocation>
</comment>
<feature type="region of interest" description="Disordered" evidence="5">
    <location>
        <begin position="1"/>
        <end position="68"/>
    </location>
</feature>
<dbReference type="EMBL" id="CAFAAQ010000273">
    <property type="protein sequence ID" value="CAB4825962.1"/>
    <property type="molecule type" value="Genomic_DNA"/>
</dbReference>
<accession>A0A6J7UTR4</accession>
<proteinExistence type="predicted"/>
<feature type="transmembrane region" description="Helical" evidence="6">
    <location>
        <begin position="79"/>
        <end position="105"/>
    </location>
</feature>
<protein>
    <submittedName>
        <fullName evidence="9">Unannotated protein</fullName>
    </submittedName>
</protein>
<organism evidence="9">
    <name type="scientific">freshwater metagenome</name>
    <dbReference type="NCBI Taxonomy" id="449393"/>
    <lineage>
        <taxon>unclassified sequences</taxon>
        <taxon>metagenomes</taxon>
        <taxon>ecological metagenomes</taxon>
    </lineage>
</organism>
<feature type="transmembrane region" description="Helical" evidence="6">
    <location>
        <begin position="126"/>
        <end position="144"/>
    </location>
</feature>
<evidence type="ECO:0000313" key="9">
    <source>
        <dbReference type="EMBL" id="CAB5068236.1"/>
    </source>
</evidence>
<evidence type="ECO:0000256" key="4">
    <source>
        <dbReference type="ARBA" id="ARBA00023136"/>
    </source>
</evidence>
<feature type="transmembrane region" description="Helical" evidence="6">
    <location>
        <begin position="150"/>
        <end position="171"/>
    </location>
</feature>
<dbReference type="InterPro" id="IPR019109">
    <property type="entry name" value="MamF_MmsF"/>
</dbReference>
<evidence type="ECO:0000313" key="8">
    <source>
        <dbReference type="EMBL" id="CAB4825962.1"/>
    </source>
</evidence>
<keyword evidence="3 6" id="KW-1133">Transmembrane helix</keyword>
<evidence type="ECO:0000256" key="6">
    <source>
        <dbReference type="SAM" id="Phobius"/>
    </source>
</evidence>
<keyword evidence="4 6" id="KW-0472">Membrane</keyword>
<keyword evidence="2 6" id="KW-0812">Transmembrane</keyword>
<dbReference type="InterPro" id="IPR018929">
    <property type="entry name" value="DUF2510"/>
</dbReference>
<evidence type="ECO:0000259" key="7">
    <source>
        <dbReference type="Pfam" id="PF10708"/>
    </source>
</evidence>
<dbReference type="Pfam" id="PF10708">
    <property type="entry name" value="DUF2510"/>
    <property type="match status" value="1"/>
</dbReference>
<feature type="domain" description="DUF2510" evidence="7">
    <location>
        <begin position="29"/>
        <end position="53"/>
    </location>
</feature>
<gene>
    <name evidence="8" type="ORF">UFOPK3046_02018</name>
    <name evidence="9" type="ORF">UFOPK4354_01439</name>
</gene>
<evidence type="ECO:0000256" key="1">
    <source>
        <dbReference type="ARBA" id="ARBA00004141"/>
    </source>
</evidence>
<name>A0A6J7UTR4_9ZZZZ</name>
<dbReference type="Pfam" id="PF09685">
    <property type="entry name" value="MamF_MmsF"/>
    <property type="match status" value="1"/>
</dbReference>
<evidence type="ECO:0000256" key="5">
    <source>
        <dbReference type="SAM" id="MobiDB-lite"/>
    </source>
</evidence>
<evidence type="ECO:0000256" key="2">
    <source>
        <dbReference type="ARBA" id="ARBA00022692"/>
    </source>
</evidence>
<evidence type="ECO:0000256" key="3">
    <source>
        <dbReference type="ARBA" id="ARBA00022989"/>
    </source>
</evidence>
<dbReference type="AlphaFoldDB" id="A0A6J7UTR4"/>
<reference evidence="9" key="1">
    <citation type="submission" date="2020-05" db="EMBL/GenBank/DDBJ databases">
        <authorList>
            <person name="Chiriac C."/>
            <person name="Salcher M."/>
            <person name="Ghai R."/>
            <person name="Kavagutti S V."/>
        </authorList>
    </citation>
    <scope>NUCLEOTIDE SEQUENCE</scope>
</reference>
<dbReference type="EMBL" id="CAFBQW010000180">
    <property type="protein sequence ID" value="CAB5068236.1"/>
    <property type="molecule type" value="Genomic_DNA"/>
</dbReference>